<dbReference type="InterPro" id="IPR029045">
    <property type="entry name" value="ClpP/crotonase-like_dom_sf"/>
</dbReference>
<evidence type="ECO:0000313" key="4">
    <source>
        <dbReference type="Proteomes" id="UP000253495"/>
    </source>
</evidence>
<name>A0A368VHF7_9ACTN</name>
<reference evidence="3 4" key="1">
    <citation type="submission" date="2018-07" db="EMBL/GenBank/DDBJ databases">
        <title>Genomic Encyclopedia of Type Strains, Phase III (KMG-III): the genomes of soil and plant-associated and newly described type strains.</title>
        <authorList>
            <person name="Whitman W."/>
        </authorList>
    </citation>
    <scope>NUCLEOTIDE SEQUENCE [LARGE SCALE GENOMIC DNA]</scope>
    <source>
        <strain evidence="3 4">CECT 8575</strain>
    </source>
</reference>
<dbReference type="OrthoDB" id="9777711at2"/>
<evidence type="ECO:0000313" key="3">
    <source>
        <dbReference type="EMBL" id="RCW38441.1"/>
    </source>
</evidence>
<comment type="similarity">
    <text evidence="1">Belongs to the enoyl-CoA hydratase/isomerase family.</text>
</comment>
<accession>A0A368VHF7</accession>
<dbReference type="RefSeq" id="WP_114455092.1">
    <property type="nucleotide sequence ID" value="NZ_QPJC01000023.1"/>
</dbReference>
<evidence type="ECO:0000256" key="1">
    <source>
        <dbReference type="ARBA" id="ARBA00005254"/>
    </source>
</evidence>
<evidence type="ECO:0000256" key="2">
    <source>
        <dbReference type="SAM" id="MobiDB-lite"/>
    </source>
</evidence>
<keyword evidence="4" id="KW-1185">Reference proteome</keyword>
<dbReference type="Proteomes" id="UP000253495">
    <property type="component" value="Unassembled WGS sequence"/>
</dbReference>
<protein>
    <submittedName>
        <fullName evidence="3">Enoyl-CoA hydratase</fullName>
    </submittedName>
</protein>
<dbReference type="EMBL" id="QPJC01000023">
    <property type="protein sequence ID" value="RCW38441.1"/>
    <property type="molecule type" value="Genomic_DNA"/>
</dbReference>
<dbReference type="AlphaFoldDB" id="A0A368VHF7"/>
<organism evidence="3 4">
    <name type="scientific">Halopolyspora algeriensis</name>
    <dbReference type="NCBI Taxonomy" id="1500506"/>
    <lineage>
        <taxon>Bacteria</taxon>
        <taxon>Bacillati</taxon>
        <taxon>Actinomycetota</taxon>
        <taxon>Actinomycetes</taxon>
        <taxon>Actinomycetes incertae sedis</taxon>
        <taxon>Halopolyspora</taxon>
    </lineage>
</organism>
<dbReference type="Pfam" id="PF00378">
    <property type="entry name" value="ECH_1"/>
    <property type="match status" value="1"/>
</dbReference>
<dbReference type="SUPFAM" id="SSF52096">
    <property type="entry name" value="ClpP/crotonase"/>
    <property type="match status" value="1"/>
</dbReference>
<sequence length="264" mass="27993">MPEEDTAGTEPEILAEHRGAVLLLTLNRPDQLNAWTPDMQHRYVELLERAEQDPHVRAIVLTGAGRGFCAGADVAAAGPPGTDGHPRSDHSPSLPIRLRKPVIAAINGTVAGVGLVAALFTDVRFAAADATFTTAFSRRGLAAEHGIAWLLPKLVGLSTALDLLLSARTLPGTEARELGLVDRVLPRGDVLEAALSYAHTLATECSPAAMAEIKQQIYSGLDTGLETAVSDSGERMMAALRGSADTESKRSDRAKRPPQFPPLE</sequence>
<dbReference type="CDD" id="cd06558">
    <property type="entry name" value="crotonase-like"/>
    <property type="match status" value="1"/>
</dbReference>
<proteinExistence type="inferred from homology"/>
<feature type="region of interest" description="Disordered" evidence="2">
    <location>
        <begin position="237"/>
        <end position="264"/>
    </location>
</feature>
<dbReference type="PANTHER" id="PTHR43802:SF1">
    <property type="entry name" value="IP11341P-RELATED"/>
    <property type="match status" value="1"/>
</dbReference>
<dbReference type="InterPro" id="IPR001753">
    <property type="entry name" value="Enoyl-CoA_hydra/iso"/>
</dbReference>
<gene>
    <name evidence="3" type="ORF">DFQ14_1238</name>
</gene>
<comment type="caution">
    <text evidence="3">The sequence shown here is derived from an EMBL/GenBank/DDBJ whole genome shotgun (WGS) entry which is preliminary data.</text>
</comment>
<dbReference type="PANTHER" id="PTHR43802">
    <property type="entry name" value="ENOYL-COA HYDRATASE"/>
    <property type="match status" value="1"/>
</dbReference>
<dbReference type="GO" id="GO:0003824">
    <property type="term" value="F:catalytic activity"/>
    <property type="evidence" value="ECO:0007669"/>
    <property type="project" value="UniProtKB-ARBA"/>
</dbReference>
<dbReference type="Gene3D" id="3.90.226.10">
    <property type="entry name" value="2-enoyl-CoA Hydratase, Chain A, domain 1"/>
    <property type="match status" value="1"/>
</dbReference>
<feature type="compositionally biased region" description="Basic and acidic residues" evidence="2">
    <location>
        <begin position="244"/>
        <end position="255"/>
    </location>
</feature>